<dbReference type="KEGG" id="rbg:BG454_10345"/>
<evidence type="ECO:0000256" key="1">
    <source>
        <dbReference type="ARBA" id="ARBA00023027"/>
    </source>
</evidence>
<dbReference type="AlphaFoldDB" id="A0A2K8KH80"/>
<dbReference type="CDD" id="cd05266">
    <property type="entry name" value="SDR_a4"/>
    <property type="match status" value="1"/>
</dbReference>
<keyword evidence="1" id="KW-0520">NAD</keyword>
<name>A0A2K8KH80_9RHOB</name>
<sequence>MTNTLLSIGHGYSAQALADRLLPQGWQIIGTTRSPEKAAKLAAGGVTPLIWPGAPLPLGQATHLLSSVAPRAGDPVLDAIGTQLADARHLKWVGYLSTVGVYGDQRGGWVDEDTPPNAVSDRAIARVKAEAAWQEICARAGIRLHIFRLAGIYGPGRGPFEKLRSGRAQRIIKPNQYFSRIHYADIGQALERAITSDIGTRIFNLCDDHPAPPQDVLEHAAKLLGLEPPPEISFEQAELSPMARSFYADSKRVRNTRIKRELGLQLHYPDYQSGLASILKAEG</sequence>
<dbReference type="InterPro" id="IPR036291">
    <property type="entry name" value="NAD(P)-bd_dom_sf"/>
</dbReference>
<gene>
    <name evidence="3" type="ORF">BG454_10345</name>
</gene>
<reference evidence="3 4" key="1">
    <citation type="submission" date="2017-11" db="EMBL/GenBank/DDBJ databases">
        <title>Revised Sequence and Annotation of the Rhodobaca barguzinensis strain alga05 Genome.</title>
        <authorList>
            <person name="Kopejtka K."/>
            <person name="Tomasch J.M."/>
            <person name="Bunk B."/>
            <person name="Koblizek M."/>
        </authorList>
    </citation>
    <scope>NUCLEOTIDE SEQUENCE [LARGE SCALE GENOMIC DNA]</scope>
    <source>
        <strain evidence="4">alga05</strain>
    </source>
</reference>
<protein>
    <submittedName>
        <fullName evidence="3">NAD(P)-dependent oxidoreductase</fullName>
    </submittedName>
</protein>
<evidence type="ECO:0000259" key="2">
    <source>
        <dbReference type="Pfam" id="PF01370"/>
    </source>
</evidence>
<keyword evidence="4" id="KW-1185">Reference proteome</keyword>
<dbReference type="Proteomes" id="UP000228948">
    <property type="component" value="Chromosome"/>
</dbReference>
<dbReference type="Gene3D" id="3.40.50.720">
    <property type="entry name" value="NAD(P)-binding Rossmann-like Domain"/>
    <property type="match status" value="1"/>
</dbReference>
<organism evidence="3 4">
    <name type="scientific">Roseinatronobacter bogoriensis subsp. barguzinensis</name>
    <dbReference type="NCBI Taxonomy" id="441209"/>
    <lineage>
        <taxon>Bacteria</taxon>
        <taxon>Pseudomonadati</taxon>
        <taxon>Pseudomonadota</taxon>
        <taxon>Alphaproteobacteria</taxon>
        <taxon>Rhodobacterales</taxon>
        <taxon>Paracoccaceae</taxon>
        <taxon>Roseinatronobacter</taxon>
    </lineage>
</organism>
<dbReference type="RefSeq" id="WP_071480689.1">
    <property type="nucleotide sequence ID" value="NZ_CP024899.1"/>
</dbReference>
<dbReference type="OrthoDB" id="9808276at2"/>
<dbReference type="STRING" id="441209.GCA_001870665_01846"/>
<dbReference type="PANTHER" id="PTHR43574">
    <property type="entry name" value="EPIMERASE-RELATED"/>
    <property type="match status" value="1"/>
</dbReference>
<evidence type="ECO:0000313" key="4">
    <source>
        <dbReference type="Proteomes" id="UP000228948"/>
    </source>
</evidence>
<accession>A0A2K8KH80</accession>
<evidence type="ECO:0000313" key="3">
    <source>
        <dbReference type="EMBL" id="ATX66168.1"/>
    </source>
</evidence>
<dbReference type="Pfam" id="PF01370">
    <property type="entry name" value="Epimerase"/>
    <property type="match status" value="1"/>
</dbReference>
<dbReference type="InterPro" id="IPR001509">
    <property type="entry name" value="Epimerase_deHydtase"/>
</dbReference>
<dbReference type="SUPFAM" id="SSF51735">
    <property type="entry name" value="NAD(P)-binding Rossmann-fold domains"/>
    <property type="match status" value="1"/>
</dbReference>
<dbReference type="EMBL" id="CP024899">
    <property type="protein sequence ID" value="ATX66168.1"/>
    <property type="molecule type" value="Genomic_DNA"/>
</dbReference>
<feature type="domain" description="NAD-dependent epimerase/dehydratase" evidence="2">
    <location>
        <begin position="86"/>
        <end position="167"/>
    </location>
</feature>
<proteinExistence type="predicted"/>